<organism evidence="13 14">
    <name type="scientific">Nesidiocoris tenuis</name>
    <dbReference type="NCBI Taxonomy" id="355587"/>
    <lineage>
        <taxon>Eukaryota</taxon>
        <taxon>Metazoa</taxon>
        <taxon>Ecdysozoa</taxon>
        <taxon>Arthropoda</taxon>
        <taxon>Hexapoda</taxon>
        <taxon>Insecta</taxon>
        <taxon>Pterygota</taxon>
        <taxon>Neoptera</taxon>
        <taxon>Paraneoptera</taxon>
        <taxon>Hemiptera</taxon>
        <taxon>Heteroptera</taxon>
        <taxon>Panheteroptera</taxon>
        <taxon>Cimicomorpha</taxon>
        <taxon>Miridae</taxon>
        <taxon>Dicyphina</taxon>
        <taxon>Nesidiocoris</taxon>
    </lineage>
</organism>
<reference evidence="13 14" key="1">
    <citation type="submission" date="2023-09" db="EMBL/GenBank/DDBJ databases">
        <title>Nesidiocoris tenuis whole genome shotgun sequence.</title>
        <authorList>
            <person name="Shibata T."/>
            <person name="Shimoda M."/>
            <person name="Kobayashi T."/>
            <person name="Uehara T."/>
        </authorList>
    </citation>
    <scope>NUCLEOTIDE SEQUENCE [LARGE SCALE GENOMIC DNA]</scope>
    <source>
        <strain evidence="13 14">Japan</strain>
    </source>
</reference>
<keyword evidence="14" id="KW-1185">Reference proteome</keyword>
<sequence length="413" mass="45878">MAGIDGYFGPQLTDEDWEDMRLNPYARKIQRPNTIDLNRIPVSQPISSPKEEDDAVQRYVGIGVGLATLITENLLSHPCVVLRRQCQVNHGSKKFHLVPITLVPVIIHLHQSQGITTLWKGIGSVLVVRGMTLAVEDLLSKISSLPKEVSWSEDSCKTICQHILLKCITLTIVTPFYSASLVETVQSDIASEKPGVFDVFREGVYRLVSFNSPQKGRMLPVWVLVTPTVLHGLCKYFAATIVKRVSSNIMLISYRQEYQRKGAYPKDYLNTNIIQEIDVTAQLISLVAAEVLLYPLETILHRLHLQGTRTLIDNLDNGFAVTSILTSYEGMMDCYHTTVAQEGSVGLFKGFGALIVQFTVHYAVLKLTKFVLTQVTMLIKSSAPPPPSQPVAFKTHAPQPTARTPVSVITPTR</sequence>
<evidence type="ECO:0000256" key="8">
    <source>
        <dbReference type="ARBA" id="ARBA00023128"/>
    </source>
</evidence>
<evidence type="ECO:0000313" key="14">
    <source>
        <dbReference type="Proteomes" id="UP001307889"/>
    </source>
</evidence>
<evidence type="ECO:0000256" key="10">
    <source>
        <dbReference type="PROSITE-ProRule" id="PRU00282"/>
    </source>
</evidence>
<dbReference type="EMBL" id="AP028909">
    <property type="protein sequence ID" value="BES87854.1"/>
    <property type="molecule type" value="Genomic_DNA"/>
</dbReference>
<name>A0ABN7A9N8_9HEMI</name>
<evidence type="ECO:0000256" key="4">
    <source>
        <dbReference type="ARBA" id="ARBA00022692"/>
    </source>
</evidence>
<evidence type="ECO:0000256" key="9">
    <source>
        <dbReference type="ARBA" id="ARBA00023136"/>
    </source>
</evidence>
<evidence type="ECO:0000256" key="3">
    <source>
        <dbReference type="ARBA" id="ARBA00022448"/>
    </source>
</evidence>
<evidence type="ECO:0000256" key="1">
    <source>
        <dbReference type="ARBA" id="ARBA00004374"/>
    </source>
</evidence>
<dbReference type="Gene3D" id="1.50.40.10">
    <property type="entry name" value="Mitochondrial carrier domain"/>
    <property type="match status" value="1"/>
</dbReference>
<dbReference type="Pfam" id="PF00153">
    <property type="entry name" value="Mito_carr"/>
    <property type="match status" value="1"/>
</dbReference>
<dbReference type="PROSITE" id="PS50920">
    <property type="entry name" value="SOLCAR"/>
    <property type="match status" value="1"/>
</dbReference>
<evidence type="ECO:0000256" key="6">
    <source>
        <dbReference type="ARBA" id="ARBA00022787"/>
    </source>
</evidence>
<dbReference type="PANTHER" id="PTHR21252">
    <property type="entry name" value="TB1 PROTEIN-RELATED"/>
    <property type="match status" value="1"/>
</dbReference>
<keyword evidence="4 10" id="KW-0812">Transmembrane</keyword>
<comment type="subcellular location">
    <subcellularLocation>
        <location evidence="1">Mitochondrion outer membrane</location>
        <topology evidence="1">Multi-pass membrane protein</topology>
    </subcellularLocation>
</comment>
<evidence type="ECO:0000256" key="7">
    <source>
        <dbReference type="ARBA" id="ARBA00022989"/>
    </source>
</evidence>
<protein>
    <submittedName>
        <fullName evidence="13">Solute carrier family 25 member</fullName>
    </submittedName>
</protein>
<dbReference type="InterPro" id="IPR023395">
    <property type="entry name" value="MCP_dom_sf"/>
</dbReference>
<gene>
    <name evidence="13" type="ORF">NTJ_00660</name>
</gene>
<dbReference type="Proteomes" id="UP001307889">
    <property type="component" value="Chromosome 1"/>
</dbReference>
<keyword evidence="7" id="KW-1133">Transmembrane helix</keyword>
<keyword evidence="5" id="KW-0677">Repeat</keyword>
<accession>A0ABN7A9N8</accession>
<keyword evidence="9 10" id="KW-0472">Membrane</keyword>
<keyword evidence="3 11" id="KW-0813">Transport</keyword>
<keyword evidence="6" id="KW-1000">Mitochondrion outer membrane</keyword>
<keyword evidence="8" id="KW-0496">Mitochondrion</keyword>
<dbReference type="InterPro" id="IPR018108">
    <property type="entry name" value="MCP_transmembrane"/>
</dbReference>
<evidence type="ECO:0000256" key="2">
    <source>
        <dbReference type="ARBA" id="ARBA00006375"/>
    </source>
</evidence>
<dbReference type="SUPFAM" id="SSF103506">
    <property type="entry name" value="Mitochondrial carrier"/>
    <property type="match status" value="1"/>
</dbReference>
<proteinExistence type="inferred from homology"/>
<evidence type="ECO:0000256" key="11">
    <source>
        <dbReference type="RuleBase" id="RU000488"/>
    </source>
</evidence>
<evidence type="ECO:0000256" key="12">
    <source>
        <dbReference type="SAM" id="MobiDB-lite"/>
    </source>
</evidence>
<evidence type="ECO:0000256" key="5">
    <source>
        <dbReference type="ARBA" id="ARBA00022737"/>
    </source>
</evidence>
<feature type="compositionally biased region" description="Polar residues" evidence="12">
    <location>
        <begin position="401"/>
        <end position="413"/>
    </location>
</feature>
<feature type="repeat" description="Solcar" evidence="10">
    <location>
        <begin position="276"/>
        <end position="375"/>
    </location>
</feature>
<comment type="similarity">
    <text evidence="2 11">Belongs to the mitochondrial carrier (TC 2.A.29) family.</text>
</comment>
<feature type="region of interest" description="Disordered" evidence="12">
    <location>
        <begin position="383"/>
        <end position="413"/>
    </location>
</feature>
<dbReference type="PANTHER" id="PTHR21252:SF2">
    <property type="entry name" value="MITOCHONDRIAL OUTER MEMBRANE PROTEIN SLC25A46"/>
    <property type="match status" value="1"/>
</dbReference>
<dbReference type="InterPro" id="IPR039158">
    <property type="entry name" value="SLC25A46"/>
</dbReference>
<evidence type="ECO:0000313" key="13">
    <source>
        <dbReference type="EMBL" id="BES87854.1"/>
    </source>
</evidence>